<organism evidence="1 2">
    <name type="scientific">Cytobacillus pseudoceanisediminis</name>
    <dbReference type="NCBI Taxonomy" id="3051614"/>
    <lineage>
        <taxon>Bacteria</taxon>
        <taxon>Bacillati</taxon>
        <taxon>Bacillota</taxon>
        <taxon>Bacilli</taxon>
        <taxon>Bacillales</taxon>
        <taxon>Bacillaceae</taxon>
        <taxon>Cytobacillus</taxon>
    </lineage>
</organism>
<dbReference type="EMBL" id="CP151651">
    <property type="protein sequence ID" value="WZP05511.1"/>
    <property type="molecule type" value="Genomic_DNA"/>
</dbReference>
<proteinExistence type="predicted"/>
<keyword evidence="2" id="KW-1185">Reference proteome</keyword>
<dbReference type="InterPro" id="IPR037883">
    <property type="entry name" value="Knr4/Smi1-like_sf"/>
</dbReference>
<protein>
    <submittedName>
        <fullName evidence="1">SMI1/KNR4 family protein</fullName>
    </submittedName>
</protein>
<dbReference type="SUPFAM" id="SSF160631">
    <property type="entry name" value="SMI1/KNR4-like"/>
    <property type="match status" value="1"/>
</dbReference>
<gene>
    <name evidence="1" type="ORF">AADC60_15560</name>
</gene>
<dbReference type="Pfam" id="PF14568">
    <property type="entry name" value="SUKH_6"/>
    <property type="match status" value="1"/>
</dbReference>
<reference evidence="1 2" key="1">
    <citation type="submission" date="2024-04" db="EMBL/GenBank/DDBJ databases">
        <title>Screening of coral probiotics and analysis of their probiotic properties.</title>
        <authorList>
            <person name="Wang S."/>
        </authorList>
    </citation>
    <scope>NUCLEOTIDE SEQUENCE [LARGE SCALE GENOMIC DNA]</scope>
    <source>
        <strain evidence="1 2">GXU-Z9</strain>
    </source>
</reference>
<dbReference type="Gene3D" id="3.40.1580.10">
    <property type="entry name" value="SMI1/KNR4-like"/>
    <property type="match status" value="1"/>
</dbReference>
<evidence type="ECO:0000313" key="2">
    <source>
        <dbReference type="Proteomes" id="UP001472074"/>
    </source>
</evidence>
<evidence type="ECO:0000313" key="1">
    <source>
        <dbReference type="EMBL" id="WZP05511.1"/>
    </source>
</evidence>
<name>A0ABZ2ZCP0_9BACI</name>
<sequence length="92" mass="10883">MSLIIWSTHQIIKDNLFYRNFEGYRDINMPFDNLFFFSDAGNGDLFCYAILKNGNIEKNDIYVWNHENDSRTWVAASLKHFIEGWITGKIDI</sequence>
<dbReference type="Proteomes" id="UP001472074">
    <property type="component" value="Chromosome"/>
</dbReference>
<accession>A0ABZ2ZCP0</accession>